<dbReference type="Pfam" id="PF02261">
    <property type="entry name" value="Asp_decarbox"/>
    <property type="match status" value="1"/>
</dbReference>
<keyword evidence="12" id="KW-1185">Reference proteome</keyword>
<evidence type="ECO:0000256" key="5">
    <source>
        <dbReference type="ARBA" id="ARBA00023145"/>
    </source>
</evidence>
<comment type="similarity">
    <text evidence="9">Belongs to the PanD family.</text>
</comment>
<evidence type="ECO:0000256" key="7">
    <source>
        <dbReference type="ARBA" id="ARBA00023270"/>
    </source>
</evidence>
<keyword evidence="1 9" id="KW-0963">Cytoplasm</keyword>
<evidence type="ECO:0000256" key="3">
    <source>
        <dbReference type="ARBA" id="ARBA00022793"/>
    </source>
</evidence>
<dbReference type="InterPro" id="IPR009010">
    <property type="entry name" value="Asp_de-COase-like_dom_sf"/>
</dbReference>
<name>A0ABN3PZ13_9ACTN</name>
<evidence type="ECO:0000313" key="11">
    <source>
        <dbReference type="EMBL" id="GAA2607222.1"/>
    </source>
</evidence>
<dbReference type="EC" id="4.1.1.11" evidence="9"/>
<comment type="caution">
    <text evidence="11">The sequence shown here is derived from an EMBL/GenBank/DDBJ whole genome shotgun (WGS) entry which is preliminary data.</text>
</comment>
<dbReference type="NCBIfam" id="TIGR00223">
    <property type="entry name" value="panD"/>
    <property type="match status" value="1"/>
</dbReference>
<dbReference type="PIRSF" id="PIRSF006246">
    <property type="entry name" value="Asp_decarbox"/>
    <property type="match status" value="1"/>
</dbReference>
<keyword evidence="7 9" id="KW-0704">Schiff base</keyword>
<evidence type="ECO:0000313" key="12">
    <source>
        <dbReference type="Proteomes" id="UP001501509"/>
    </source>
</evidence>
<dbReference type="HAMAP" id="MF_00446">
    <property type="entry name" value="PanD"/>
    <property type="match status" value="1"/>
</dbReference>
<comment type="subcellular location">
    <subcellularLocation>
        <location evidence="9">Cytoplasm</location>
    </subcellularLocation>
</comment>
<keyword evidence="5 9" id="KW-0865">Zymogen</keyword>
<feature type="binding site" evidence="9">
    <location>
        <begin position="73"/>
        <end position="75"/>
    </location>
    <ligand>
        <name>substrate</name>
    </ligand>
</feature>
<comment type="catalytic activity">
    <reaction evidence="9">
        <text>L-aspartate + H(+) = beta-alanine + CO2</text>
        <dbReference type="Rhea" id="RHEA:19497"/>
        <dbReference type="ChEBI" id="CHEBI:15378"/>
        <dbReference type="ChEBI" id="CHEBI:16526"/>
        <dbReference type="ChEBI" id="CHEBI:29991"/>
        <dbReference type="ChEBI" id="CHEBI:57966"/>
        <dbReference type="EC" id="4.1.1.11"/>
    </reaction>
</comment>
<keyword evidence="2 9" id="KW-0566">Pantothenate biosynthesis</keyword>
<dbReference type="CDD" id="cd06919">
    <property type="entry name" value="Asp_decarbox"/>
    <property type="match status" value="1"/>
</dbReference>
<evidence type="ECO:0000256" key="6">
    <source>
        <dbReference type="ARBA" id="ARBA00023239"/>
    </source>
</evidence>
<evidence type="ECO:0000256" key="1">
    <source>
        <dbReference type="ARBA" id="ARBA00022490"/>
    </source>
</evidence>
<protein>
    <recommendedName>
        <fullName evidence="9">Aspartate 1-decarboxylase</fullName>
        <ecNumber evidence="9">4.1.1.11</ecNumber>
    </recommendedName>
    <alternativeName>
        <fullName evidence="9">Aspartate alpha-decarboxylase</fullName>
    </alternativeName>
    <component>
        <recommendedName>
            <fullName evidence="9">Aspartate 1-decarboxylase beta chain</fullName>
        </recommendedName>
    </component>
    <component>
        <recommendedName>
            <fullName evidence="9">Aspartate 1-decarboxylase alpha chain</fullName>
        </recommendedName>
    </component>
</protein>
<comment type="subunit">
    <text evidence="9">Heterooctamer of four alpha and four beta subunits.</text>
</comment>
<comment type="pathway">
    <text evidence="9">Cofactor biosynthesis; (R)-pantothenate biosynthesis; beta-alanine from L-aspartate: step 1/1.</text>
</comment>
<feature type="active site" description="Proton donor" evidence="9">
    <location>
        <position position="58"/>
    </location>
</feature>
<sequence>MFRTMFKSKIHRATVTQADLHYVGSLTIDRDLMDAADLLPGEQVHVVDIDNGARLETYLIAGERGSGVIGINGAAARLVQPGDLVIIISYAQLSDADARAFQPRVVHVDRDNKIVSLGSDPGEPVPGSPQLRGDLIHG</sequence>
<keyword evidence="3 9" id="KW-0210">Decarboxylase</keyword>
<accession>A0ABN3PZ13</accession>
<evidence type="ECO:0000256" key="4">
    <source>
        <dbReference type="ARBA" id="ARBA00022813"/>
    </source>
</evidence>
<dbReference type="SUPFAM" id="SSF50692">
    <property type="entry name" value="ADC-like"/>
    <property type="match status" value="1"/>
</dbReference>
<feature type="binding site" evidence="9">
    <location>
        <position position="57"/>
    </location>
    <ligand>
        <name>substrate</name>
    </ligand>
</feature>
<proteinExistence type="inferred from homology"/>
<evidence type="ECO:0000256" key="2">
    <source>
        <dbReference type="ARBA" id="ARBA00022655"/>
    </source>
</evidence>
<dbReference type="PANTHER" id="PTHR21012:SF0">
    <property type="entry name" value="ASPARTATE 1-DECARBOXYLASE"/>
    <property type="match status" value="1"/>
</dbReference>
<feature type="active site" description="Schiff-base intermediate with substrate; via pyruvic acid" evidence="9">
    <location>
        <position position="25"/>
    </location>
</feature>
<evidence type="ECO:0000256" key="10">
    <source>
        <dbReference type="SAM" id="MobiDB-lite"/>
    </source>
</evidence>
<dbReference type="PANTHER" id="PTHR21012">
    <property type="entry name" value="ASPARTATE 1-DECARBOXYLASE"/>
    <property type="match status" value="1"/>
</dbReference>
<dbReference type="Proteomes" id="UP001501509">
    <property type="component" value="Unassembled WGS sequence"/>
</dbReference>
<evidence type="ECO:0000256" key="8">
    <source>
        <dbReference type="ARBA" id="ARBA00023317"/>
    </source>
</evidence>
<evidence type="ECO:0000256" key="9">
    <source>
        <dbReference type="HAMAP-Rule" id="MF_00446"/>
    </source>
</evidence>
<keyword evidence="6 9" id="KW-0456">Lyase</keyword>
<comment type="PTM">
    <text evidence="9">Is synthesized initially as an inactive proenzyme, which is activated by self-cleavage at a specific serine bond to produce a beta-subunit with a hydroxyl group at its C-terminus and an alpha-subunit with a pyruvoyl group at its N-terminus.</text>
</comment>
<comment type="function">
    <text evidence="9">Catalyzes the pyruvoyl-dependent decarboxylation of aspartate to produce beta-alanine.</text>
</comment>
<comment type="cofactor">
    <cofactor evidence="9">
        <name>pyruvate</name>
        <dbReference type="ChEBI" id="CHEBI:15361"/>
    </cofactor>
    <text evidence="9">Binds 1 pyruvoyl group covalently per subunit.</text>
</comment>
<dbReference type="InterPro" id="IPR003190">
    <property type="entry name" value="Asp_decarbox"/>
</dbReference>
<keyword evidence="4 9" id="KW-0068">Autocatalytic cleavage</keyword>
<feature type="region of interest" description="Disordered" evidence="10">
    <location>
        <begin position="116"/>
        <end position="138"/>
    </location>
</feature>
<feature type="modified residue" description="Pyruvic acid (Ser)" evidence="9">
    <location>
        <position position="25"/>
    </location>
</feature>
<gene>
    <name evidence="9" type="primary">panD</name>
    <name evidence="11" type="ORF">GCM10010411_46830</name>
</gene>
<dbReference type="Gene3D" id="2.40.40.20">
    <property type="match status" value="1"/>
</dbReference>
<organism evidence="11 12">
    <name type="scientific">Actinomadura fulvescens</name>
    <dbReference type="NCBI Taxonomy" id="46160"/>
    <lineage>
        <taxon>Bacteria</taxon>
        <taxon>Bacillati</taxon>
        <taxon>Actinomycetota</taxon>
        <taxon>Actinomycetes</taxon>
        <taxon>Streptosporangiales</taxon>
        <taxon>Thermomonosporaceae</taxon>
        <taxon>Actinomadura</taxon>
    </lineage>
</organism>
<dbReference type="EMBL" id="BAAATD010000006">
    <property type="protein sequence ID" value="GAA2607222.1"/>
    <property type="molecule type" value="Genomic_DNA"/>
</dbReference>
<feature type="chain" id="PRO_5044914733" description="Aspartate 1-decarboxylase beta chain" evidence="9">
    <location>
        <begin position="1"/>
        <end position="24"/>
    </location>
</feature>
<dbReference type="RefSeq" id="WP_344544059.1">
    <property type="nucleotide sequence ID" value="NZ_BAAATD010000006.1"/>
</dbReference>
<feature type="chain" id="PRO_5044914734" description="Aspartate 1-decarboxylase alpha chain" evidence="9">
    <location>
        <begin position="25"/>
        <end position="138"/>
    </location>
</feature>
<keyword evidence="8 9" id="KW-0670">Pyruvate</keyword>
<reference evidence="11 12" key="1">
    <citation type="journal article" date="2019" name="Int. J. Syst. Evol. Microbiol.">
        <title>The Global Catalogue of Microorganisms (GCM) 10K type strain sequencing project: providing services to taxonomists for standard genome sequencing and annotation.</title>
        <authorList>
            <consortium name="The Broad Institute Genomics Platform"/>
            <consortium name="The Broad Institute Genome Sequencing Center for Infectious Disease"/>
            <person name="Wu L."/>
            <person name="Ma J."/>
        </authorList>
    </citation>
    <scope>NUCLEOTIDE SEQUENCE [LARGE SCALE GENOMIC DNA]</scope>
    <source>
        <strain evidence="11 12">JCM 6833</strain>
    </source>
</reference>